<name>A0A8S0UL16_OLEEU</name>
<organism evidence="2 3">
    <name type="scientific">Olea europaea subsp. europaea</name>
    <dbReference type="NCBI Taxonomy" id="158383"/>
    <lineage>
        <taxon>Eukaryota</taxon>
        <taxon>Viridiplantae</taxon>
        <taxon>Streptophyta</taxon>
        <taxon>Embryophyta</taxon>
        <taxon>Tracheophyta</taxon>
        <taxon>Spermatophyta</taxon>
        <taxon>Magnoliopsida</taxon>
        <taxon>eudicotyledons</taxon>
        <taxon>Gunneridae</taxon>
        <taxon>Pentapetalae</taxon>
        <taxon>asterids</taxon>
        <taxon>lamiids</taxon>
        <taxon>Lamiales</taxon>
        <taxon>Oleaceae</taxon>
        <taxon>Oleeae</taxon>
        <taxon>Olea</taxon>
    </lineage>
</organism>
<dbReference type="Proteomes" id="UP000594638">
    <property type="component" value="Unassembled WGS sequence"/>
</dbReference>
<sequence length="127" mass="14828">MDKGENIVGESSGSKLNPNAKPFRTPANVARFERTPVDRDRTLLMKFSTDFPPFSQQEIHNYFTERFGNNCIESLYVPGRDERDSELGIITFSRPQIAFVIMGRWEEVVLFICTRPVHFKRSWRLLE</sequence>
<evidence type="ECO:0000313" key="2">
    <source>
        <dbReference type="EMBL" id="CAA3020890.1"/>
    </source>
</evidence>
<reference evidence="2 3" key="1">
    <citation type="submission" date="2019-12" db="EMBL/GenBank/DDBJ databases">
        <authorList>
            <person name="Alioto T."/>
            <person name="Alioto T."/>
            <person name="Gomez Garrido J."/>
        </authorList>
    </citation>
    <scope>NUCLEOTIDE SEQUENCE [LARGE SCALE GENOMIC DNA]</scope>
</reference>
<accession>A0A8S0UL16</accession>
<protein>
    <submittedName>
        <fullName evidence="2">Uncharacterized protein</fullName>
    </submittedName>
</protein>
<dbReference type="AlphaFoldDB" id="A0A8S0UL16"/>
<feature type="region of interest" description="Disordered" evidence="1">
    <location>
        <begin position="1"/>
        <end position="27"/>
    </location>
</feature>
<comment type="caution">
    <text evidence="2">The sequence shown here is derived from an EMBL/GenBank/DDBJ whole genome shotgun (WGS) entry which is preliminary data.</text>
</comment>
<keyword evidence="3" id="KW-1185">Reference proteome</keyword>
<dbReference type="EMBL" id="CACTIH010009046">
    <property type="protein sequence ID" value="CAA3020890.1"/>
    <property type="molecule type" value="Genomic_DNA"/>
</dbReference>
<proteinExistence type="predicted"/>
<dbReference type="PANTHER" id="PTHR33527">
    <property type="entry name" value="OS07G0274300 PROTEIN"/>
    <property type="match status" value="1"/>
</dbReference>
<dbReference type="PANTHER" id="PTHR33527:SF45">
    <property type="entry name" value="RRM DOMAIN-CONTAINING PROTEIN"/>
    <property type="match status" value="1"/>
</dbReference>
<evidence type="ECO:0000313" key="3">
    <source>
        <dbReference type="Proteomes" id="UP000594638"/>
    </source>
</evidence>
<gene>
    <name evidence="2" type="ORF">OLEA9_A111291</name>
</gene>
<dbReference type="Gramene" id="OE9A111291T1">
    <property type="protein sequence ID" value="OE9A111291C1"/>
    <property type="gene ID" value="OE9A111291"/>
</dbReference>
<evidence type="ECO:0000256" key="1">
    <source>
        <dbReference type="SAM" id="MobiDB-lite"/>
    </source>
</evidence>
<dbReference type="OrthoDB" id="10295031at2759"/>